<dbReference type="CDD" id="cd16664">
    <property type="entry name" value="RING-Ubox_PUB"/>
    <property type="match status" value="1"/>
</dbReference>
<dbReference type="SMART" id="SM00504">
    <property type="entry name" value="Ubox"/>
    <property type="match status" value="1"/>
</dbReference>
<keyword evidence="5" id="KW-0677">Repeat</keyword>
<dbReference type="PANTHER" id="PTHR45958">
    <property type="entry name" value="RING-TYPE E3 UBIQUITIN TRANSFERASE"/>
    <property type="match status" value="1"/>
</dbReference>
<dbReference type="EnsemblPlants" id="Kaladp0075s0007.1.v1.1">
    <property type="protein sequence ID" value="Kaladp0075s0007.1.v1.1"/>
    <property type="gene ID" value="Kaladp0075s0007.v1.1"/>
</dbReference>
<proteinExistence type="predicted"/>
<dbReference type="InterPro" id="IPR016024">
    <property type="entry name" value="ARM-type_fold"/>
</dbReference>
<accession>A0A7N0UNG3</accession>
<dbReference type="InterPro" id="IPR013083">
    <property type="entry name" value="Znf_RING/FYVE/PHD"/>
</dbReference>
<evidence type="ECO:0000256" key="2">
    <source>
        <dbReference type="ARBA" id="ARBA00004906"/>
    </source>
</evidence>
<keyword evidence="8" id="KW-1185">Reference proteome</keyword>
<dbReference type="InterPro" id="IPR052608">
    <property type="entry name" value="U-box_domain_protein"/>
</dbReference>
<dbReference type="InterPro" id="IPR045210">
    <property type="entry name" value="RING-Ubox_PUB"/>
</dbReference>
<dbReference type="GO" id="GO:0061630">
    <property type="term" value="F:ubiquitin protein ligase activity"/>
    <property type="evidence" value="ECO:0007669"/>
    <property type="project" value="UniProtKB-EC"/>
</dbReference>
<feature type="domain" description="U-box" evidence="6">
    <location>
        <begin position="28"/>
        <end position="107"/>
    </location>
</feature>
<protein>
    <recommendedName>
        <fullName evidence="3">RING-type E3 ubiquitin transferase</fullName>
        <ecNumber evidence="3">2.3.2.27</ecNumber>
    </recommendedName>
</protein>
<evidence type="ECO:0000313" key="7">
    <source>
        <dbReference type="EnsemblPlants" id="Kaladp0075s0007.1.v1.1"/>
    </source>
</evidence>
<dbReference type="Gene3D" id="3.30.40.10">
    <property type="entry name" value="Zinc/RING finger domain, C3HC4 (zinc finger)"/>
    <property type="match status" value="1"/>
</dbReference>
<dbReference type="InterPro" id="IPR000225">
    <property type="entry name" value="Armadillo"/>
</dbReference>
<dbReference type="SMART" id="SM00185">
    <property type="entry name" value="ARM"/>
    <property type="match status" value="7"/>
</dbReference>
<dbReference type="EC" id="2.3.2.27" evidence="3"/>
<dbReference type="Proteomes" id="UP000594263">
    <property type="component" value="Unplaced"/>
</dbReference>
<evidence type="ECO:0000256" key="1">
    <source>
        <dbReference type="ARBA" id="ARBA00000900"/>
    </source>
</evidence>
<evidence type="ECO:0000256" key="5">
    <source>
        <dbReference type="ARBA" id="ARBA00022737"/>
    </source>
</evidence>
<evidence type="ECO:0000259" key="6">
    <source>
        <dbReference type="PROSITE" id="PS51698"/>
    </source>
</evidence>
<dbReference type="Pfam" id="PF04564">
    <property type="entry name" value="U-box"/>
    <property type="match status" value="1"/>
</dbReference>
<dbReference type="OMA" id="GICKIHQ"/>
<comment type="catalytic activity">
    <reaction evidence="1">
        <text>S-ubiquitinyl-[E2 ubiquitin-conjugating enzyme]-L-cysteine + [acceptor protein]-L-lysine = [E2 ubiquitin-conjugating enzyme]-L-cysteine + N(6)-ubiquitinyl-[acceptor protein]-L-lysine.</text>
        <dbReference type="EC" id="2.3.2.27"/>
    </reaction>
</comment>
<comment type="pathway">
    <text evidence="2">Protein modification; protein ubiquitination.</text>
</comment>
<dbReference type="AlphaFoldDB" id="A0A7N0UNG3"/>
<evidence type="ECO:0000256" key="4">
    <source>
        <dbReference type="ARBA" id="ARBA00022679"/>
    </source>
</evidence>
<dbReference type="InterPro" id="IPR011989">
    <property type="entry name" value="ARM-like"/>
</dbReference>
<dbReference type="SUPFAM" id="SSF57850">
    <property type="entry name" value="RING/U-box"/>
    <property type="match status" value="1"/>
</dbReference>
<organism evidence="7 8">
    <name type="scientific">Kalanchoe fedtschenkoi</name>
    <name type="common">Lavender scallops</name>
    <name type="synonym">South American air plant</name>
    <dbReference type="NCBI Taxonomy" id="63787"/>
    <lineage>
        <taxon>Eukaryota</taxon>
        <taxon>Viridiplantae</taxon>
        <taxon>Streptophyta</taxon>
        <taxon>Embryophyta</taxon>
        <taxon>Tracheophyta</taxon>
        <taxon>Spermatophyta</taxon>
        <taxon>Magnoliopsida</taxon>
        <taxon>eudicotyledons</taxon>
        <taxon>Gunneridae</taxon>
        <taxon>Pentapetalae</taxon>
        <taxon>Saxifragales</taxon>
        <taxon>Crassulaceae</taxon>
        <taxon>Kalanchoe</taxon>
    </lineage>
</organism>
<keyword evidence="4" id="KW-0808">Transferase</keyword>
<dbReference type="Gramene" id="Kaladp0075s0007.1.v1.1">
    <property type="protein sequence ID" value="Kaladp0075s0007.1.v1.1"/>
    <property type="gene ID" value="Kaladp0075s0007.v1.1"/>
</dbReference>
<dbReference type="PANTHER" id="PTHR45958:SF6">
    <property type="entry name" value="U-BOX DOMAIN-CONTAINING PROTEIN 43"/>
    <property type="match status" value="1"/>
</dbReference>
<dbReference type="GO" id="GO:0016567">
    <property type="term" value="P:protein ubiquitination"/>
    <property type="evidence" value="ECO:0007669"/>
    <property type="project" value="UniProtKB-UniPathway"/>
</dbReference>
<name>A0A7N0UNG3_KALFE</name>
<evidence type="ECO:0000256" key="3">
    <source>
        <dbReference type="ARBA" id="ARBA00012483"/>
    </source>
</evidence>
<reference evidence="7" key="1">
    <citation type="submission" date="2021-01" db="UniProtKB">
        <authorList>
            <consortium name="EnsemblPlants"/>
        </authorList>
    </citation>
    <scope>IDENTIFICATION</scope>
</reference>
<sequence length="811" mass="89604">MAGSRDGSFDSSSQSDDSHLFERRHLEPIYDTFLCPLTKKVMRDPVTLETGQTFEREAIERWFRECRESGKKLVCPLTLKELKSTDLNPSLALRSTIEQWTARNDSIQLEIARGTLSMSSSEMDVLQVLKYVQRLCLKNQSNRSVVRNAELIPKIVDQLKSSSLMVPSKALETLRIVAEDDDDNKEILAQGDTVRTIVKHLWHELSRERAEAVSLLYELSKSIVLCDKIGSVNGAILILVGMTSSQSENVVTREMADKTLKNLEKCESNLRQMAECGRLQPLLTLILEGSPETKLSMTAYLGELVISNDVKVLVARTVGSSLINILKSGDMKSREAALKSLNQISSYETSARLLIEAGILPPLVKDLFIVGPNHLPMRLKEIAATILANVVTFGEDFDKIPVGPGRQTLVSEDVVHNLLQLISNTGPAIECKLLQVLEGLTNSASTTKSIVTAISSSGAMTSLVQFIDAPQKELCLASLKLLQNISPYMGQELADCLRGTSGQLSSLVKVITEDIGVTEEQAAAVGLLADLPERDLGLTRQMLDEGAFQRVISRIHRIRQGETRGNRFVTPYLEGLVRVLARITFILPEEPDAICICRENNVAALFTDLLQSNGLDNIQMVSARALENMSLESIKLTELPDLPAPGFCGAIFPCLSKQAVISGQCQIHRGICSLKETFCLLDGQAIEKLVALLDHPNERVVEASLAALCTLLKDDVDTEKAVILFMDVDAIKPILNVLLERRNLRRKAVWAIERFLRTEVIAIGVAEDPNIITELVDAFQHGDTQTRQVAERALKHVDRIPNFSGIFPNRN</sequence>
<dbReference type="UniPathway" id="UPA00143"/>
<evidence type="ECO:0000313" key="8">
    <source>
        <dbReference type="Proteomes" id="UP000594263"/>
    </source>
</evidence>
<dbReference type="SUPFAM" id="SSF48371">
    <property type="entry name" value="ARM repeat"/>
    <property type="match status" value="2"/>
</dbReference>
<dbReference type="Gene3D" id="1.25.10.10">
    <property type="entry name" value="Leucine-rich Repeat Variant"/>
    <property type="match status" value="4"/>
</dbReference>
<dbReference type="PROSITE" id="PS51698">
    <property type="entry name" value="U_BOX"/>
    <property type="match status" value="1"/>
</dbReference>
<dbReference type="InterPro" id="IPR003613">
    <property type="entry name" value="Ubox_domain"/>
</dbReference>